<feature type="chain" id="PRO_5039038580" evidence="1">
    <location>
        <begin position="27"/>
        <end position="163"/>
    </location>
</feature>
<name>A0A8J3YDR5_9ACTN</name>
<dbReference type="RefSeq" id="WP_203941012.1">
    <property type="nucleotide sequence ID" value="NZ_BAAAGJ010000003.1"/>
</dbReference>
<dbReference type="InterPro" id="IPR006311">
    <property type="entry name" value="TAT_signal"/>
</dbReference>
<evidence type="ECO:0000256" key="1">
    <source>
        <dbReference type="SAM" id="SignalP"/>
    </source>
</evidence>
<keyword evidence="1" id="KW-0732">Signal</keyword>
<dbReference type="EMBL" id="BOOY01000036">
    <property type="protein sequence ID" value="GIJ05828.1"/>
    <property type="molecule type" value="Genomic_DNA"/>
</dbReference>
<evidence type="ECO:0000313" key="2">
    <source>
        <dbReference type="EMBL" id="GIJ05828.1"/>
    </source>
</evidence>
<feature type="signal peptide" evidence="1">
    <location>
        <begin position="1"/>
        <end position="26"/>
    </location>
</feature>
<keyword evidence="3" id="KW-1185">Reference proteome</keyword>
<proteinExistence type="predicted"/>
<gene>
    <name evidence="2" type="ORF">Sya03_51800</name>
</gene>
<reference evidence="2" key="1">
    <citation type="submission" date="2021-01" db="EMBL/GenBank/DDBJ databases">
        <title>Whole genome shotgun sequence of Spirilliplanes yamanashiensis NBRC 15828.</title>
        <authorList>
            <person name="Komaki H."/>
            <person name="Tamura T."/>
        </authorList>
    </citation>
    <scope>NUCLEOTIDE SEQUENCE</scope>
    <source>
        <strain evidence="2">NBRC 15828</strain>
    </source>
</reference>
<sequence>MGTTTRRAITATVAAAVVGAAPLAGAAPAQAAAAGPRLIVRAVGAIDSGEPTWVSAYWTTGRDICGARVTATAPRVGVGYPANTADHSSFSRGAALARRTVDHTAFRLDAEDTARTRVTRLTLTMTYTELAGGALVPWAGDDDVDCRGAEKSVTTTALLVVNP</sequence>
<dbReference type="Proteomes" id="UP000652013">
    <property type="component" value="Unassembled WGS sequence"/>
</dbReference>
<organism evidence="2 3">
    <name type="scientific">Spirilliplanes yamanashiensis</name>
    <dbReference type="NCBI Taxonomy" id="42233"/>
    <lineage>
        <taxon>Bacteria</taxon>
        <taxon>Bacillati</taxon>
        <taxon>Actinomycetota</taxon>
        <taxon>Actinomycetes</taxon>
        <taxon>Micromonosporales</taxon>
        <taxon>Micromonosporaceae</taxon>
        <taxon>Spirilliplanes</taxon>
    </lineage>
</organism>
<evidence type="ECO:0000313" key="3">
    <source>
        <dbReference type="Proteomes" id="UP000652013"/>
    </source>
</evidence>
<protein>
    <submittedName>
        <fullName evidence="2">Uncharacterized protein</fullName>
    </submittedName>
</protein>
<dbReference type="PROSITE" id="PS51318">
    <property type="entry name" value="TAT"/>
    <property type="match status" value="1"/>
</dbReference>
<comment type="caution">
    <text evidence="2">The sequence shown here is derived from an EMBL/GenBank/DDBJ whole genome shotgun (WGS) entry which is preliminary data.</text>
</comment>
<accession>A0A8J3YDR5</accession>
<dbReference type="AlphaFoldDB" id="A0A8J3YDR5"/>